<dbReference type="EMBL" id="SJPK01000006">
    <property type="protein sequence ID" value="TWT66125.1"/>
    <property type="molecule type" value="Genomic_DNA"/>
</dbReference>
<dbReference type="GO" id="GO:0006352">
    <property type="term" value="P:DNA-templated transcription initiation"/>
    <property type="evidence" value="ECO:0007669"/>
    <property type="project" value="InterPro"/>
</dbReference>
<dbReference type="InterPro" id="IPR039425">
    <property type="entry name" value="RNA_pol_sigma-70-like"/>
</dbReference>
<name>A0A5C5XVV2_9BACT</name>
<dbReference type="Pfam" id="PF04542">
    <property type="entry name" value="Sigma70_r2"/>
    <property type="match status" value="1"/>
</dbReference>
<sequence length="180" mass="20183">METNEYPDSQAEFVGLLTSNQAAITLAVRCLMPGDRGADEVVQQTNAKIWQKRSDFEAGTNFRAWAATIARYEVLNYRKQQARDARINFSSELEQQIVADAAEFEDDFSERHSALRECLGELKPDSRELLMSRYEGDETLADLASRVGRSVGGIKVTLCRLRTTLSACIQRRLQASEGTV</sequence>
<evidence type="ECO:0000313" key="7">
    <source>
        <dbReference type="EMBL" id="TWT66125.1"/>
    </source>
</evidence>
<gene>
    <name evidence="7" type="ORF">CA85_29890</name>
</gene>
<dbReference type="GO" id="GO:0016987">
    <property type="term" value="F:sigma factor activity"/>
    <property type="evidence" value="ECO:0007669"/>
    <property type="project" value="UniProtKB-KW"/>
</dbReference>
<dbReference type="InterPro" id="IPR013324">
    <property type="entry name" value="RNA_pol_sigma_r3/r4-like"/>
</dbReference>
<dbReference type="GO" id="GO:0003677">
    <property type="term" value="F:DNA binding"/>
    <property type="evidence" value="ECO:0007669"/>
    <property type="project" value="InterPro"/>
</dbReference>
<dbReference type="RefSeq" id="WP_146391937.1">
    <property type="nucleotide sequence ID" value="NZ_SJPK01000006.1"/>
</dbReference>
<evidence type="ECO:0000259" key="5">
    <source>
        <dbReference type="Pfam" id="PF04542"/>
    </source>
</evidence>
<evidence type="ECO:0000256" key="1">
    <source>
        <dbReference type="ARBA" id="ARBA00010641"/>
    </source>
</evidence>
<dbReference type="Proteomes" id="UP000318053">
    <property type="component" value="Unassembled WGS sequence"/>
</dbReference>
<evidence type="ECO:0000256" key="2">
    <source>
        <dbReference type="ARBA" id="ARBA00023015"/>
    </source>
</evidence>
<dbReference type="InterPro" id="IPR013325">
    <property type="entry name" value="RNA_pol_sigma_r2"/>
</dbReference>
<keyword evidence="4" id="KW-0804">Transcription</keyword>
<feature type="domain" description="RNA polymerase sigma factor 70 region 4 type 2" evidence="6">
    <location>
        <begin position="114"/>
        <end position="165"/>
    </location>
</feature>
<dbReference type="InterPro" id="IPR036388">
    <property type="entry name" value="WH-like_DNA-bd_sf"/>
</dbReference>
<protein>
    <submittedName>
        <fullName evidence="7">RNA polymerase sigma factor</fullName>
    </submittedName>
</protein>
<comment type="similarity">
    <text evidence="1">Belongs to the sigma-70 factor family. ECF subfamily.</text>
</comment>
<dbReference type="InterPro" id="IPR014331">
    <property type="entry name" value="RNA_pol_sigma70_ECF_RHOBA"/>
</dbReference>
<keyword evidence="2" id="KW-0805">Transcription regulation</keyword>
<comment type="caution">
    <text evidence="7">The sequence shown here is derived from an EMBL/GenBank/DDBJ whole genome shotgun (WGS) entry which is preliminary data.</text>
</comment>
<dbReference type="InterPro" id="IPR007627">
    <property type="entry name" value="RNA_pol_sigma70_r2"/>
</dbReference>
<keyword evidence="3" id="KW-0731">Sigma factor</keyword>
<dbReference type="NCBIfam" id="TIGR02937">
    <property type="entry name" value="sigma70-ECF"/>
    <property type="match status" value="1"/>
</dbReference>
<evidence type="ECO:0000256" key="3">
    <source>
        <dbReference type="ARBA" id="ARBA00023082"/>
    </source>
</evidence>
<reference evidence="7 8" key="1">
    <citation type="submission" date="2019-02" db="EMBL/GenBank/DDBJ databases">
        <title>Deep-cultivation of Planctomycetes and their phenomic and genomic characterization uncovers novel biology.</title>
        <authorList>
            <person name="Wiegand S."/>
            <person name="Jogler M."/>
            <person name="Boedeker C."/>
            <person name="Pinto D."/>
            <person name="Vollmers J."/>
            <person name="Rivas-Marin E."/>
            <person name="Kohn T."/>
            <person name="Peeters S.H."/>
            <person name="Heuer A."/>
            <person name="Rast P."/>
            <person name="Oberbeckmann S."/>
            <person name="Bunk B."/>
            <person name="Jeske O."/>
            <person name="Meyerdierks A."/>
            <person name="Storesund J.E."/>
            <person name="Kallscheuer N."/>
            <person name="Luecker S."/>
            <person name="Lage O.M."/>
            <person name="Pohl T."/>
            <person name="Merkel B.J."/>
            <person name="Hornburger P."/>
            <person name="Mueller R.-W."/>
            <person name="Bruemmer F."/>
            <person name="Labrenz M."/>
            <person name="Spormann A.M."/>
            <person name="Op Den Camp H."/>
            <person name="Overmann J."/>
            <person name="Amann R."/>
            <person name="Jetten M.S.M."/>
            <person name="Mascher T."/>
            <person name="Medema M.H."/>
            <person name="Devos D.P."/>
            <person name="Kaster A.-K."/>
            <person name="Ovreas L."/>
            <person name="Rohde M."/>
            <person name="Galperin M.Y."/>
            <person name="Jogler C."/>
        </authorList>
    </citation>
    <scope>NUCLEOTIDE SEQUENCE [LARGE SCALE GENOMIC DNA]</scope>
    <source>
        <strain evidence="7 8">CA85</strain>
    </source>
</reference>
<dbReference type="Pfam" id="PF08281">
    <property type="entry name" value="Sigma70_r4_2"/>
    <property type="match status" value="1"/>
</dbReference>
<dbReference type="PANTHER" id="PTHR43133">
    <property type="entry name" value="RNA POLYMERASE ECF-TYPE SIGMA FACTO"/>
    <property type="match status" value="1"/>
</dbReference>
<dbReference type="SUPFAM" id="SSF88946">
    <property type="entry name" value="Sigma2 domain of RNA polymerase sigma factors"/>
    <property type="match status" value="1"/>
</dbReference>
<proteinExistence type="inferred from homology"/>
<dbReference type="SUPFAM" id="SSF88659">
    <property type="entry name" value="Sigma3 and sigma4 domains of RNA polymerase sigma factors"/>
    <property type="match status" value="1"/>
</dbReference>
<accession>A0A5C5XVV2</accession>
<keyword evidence="8" id="KW-1185">Reference proteome</keyword>
<evidence type="ECO:0000259" key="6">
    <source>
        <dbReference type="Pfam" id="PF08281"/>
    </source>
</evidence>
<dbReference type="AlphaFoldDB" id="A0A5C5XVV2"/>
<dbReference type="Gene3D" id="1.10.10.10">
    <property type="entry name" value="Winged helix-like DNA-binding domain superfamily/Winged helix DNA-binding domain"/>
    <property type="match status" value="1"/>
</dbReference>
<feature type="domain" description="RNA polymerase sigma-70 region 2" evidence="5">
    <location>
        <begin position="32"/>
        <end position="83"/>
    </location>
</feature>
<evidence type="ECO:0000313" key="8">
    <source>
        <dbReference type="Proteomes" id="UP000318053"/>
    </source>
</evidence>
<dbReference type="InterPro" id="IPR014284">
    <property type="entry name" value="RNA_pol_sigma-70_dom"/>
</dbReference>
<dbReference type="OrthoDB" id="6383365at2"/>
<dbReference type="PANTHER" id="PTHR43133:SF51">
    <property type="entry name" value="RNA POLYMERASE SIGMA FACTOR"/>
    <property type="match status" value="1"/>
</dbReference>
<dbReference type="Gene3D" id="1.10.1740.10">
    <property type="match status" value="1"/>
</dbReference>
<evidence type="ECO:0000256" key="4">
    <source>
        <dbReference type="ARBA" id="ARBA00023163"/>
    </source>
</evidence>
<dbReference type="InterPro" id="IPR013249">
    <property type="entry name" value="RNA_pol_sigma70_r4_t2"/>
</dbReference>
<organism evidence="7 8">
    <name type="scientific">Allorhodopirellula solitaria</name>
    <dbReference type="NCBI Taxonomy" id="2527987"/>
    <lineage>
        <taxon>Bacteria</taxon>
        <taxon>Pseudomonadati</taxon>
        <taxon>Planctomycetota</taxon>
        <taxon>Planctomycetia</taxon>
        <taxon>Pirellulales</taxon>
        <taxon>Pirellulaceae</taxon>
        <taxon>Allorhodopirellula</taxon>
    </lineage>
</organism>
<dbReference type="NCBIfam" id="TIGR02989">
    <property type="entry name" value="Sig-70_gvs1"/>
    <property type="match status" value="1"/>
</dbReference>